<sequence>MNPLFVLMLAAVTFASFDVPSKQPTIDIDLCDICTNTMDVIKKMLADQTVEEHIGYLVKYLCKIARSQDACIEFVQQEVDYIIDHVDQHNATEICRLIKLC</sequence>
<evidence type="ECO:0000259" key="3">
    <source>
        <dbReference type="PROSITE" id="PS50015"/>
    </source>
</evidence>
<dbReference type="PROSITE" id="PS50015">
    <property type="entry name" value="SAP_B"/>
    <property type="match status" value="1"/>
</dbReference>
<proteinExistence type="evidence at transcript level"/>
<evidence type="ECO:0000313" key="4">
    <source>
        <dbReference type="EMBL" id="ACJ15314.1"/>
    </source>
</evidence>
<dbReference type="InterPro" id="IPR008138">
    <property type="entry name" value="SapB_2"/>
</dbReference>
<evidence type="ECO:0000256" key="2">
    <source>
        <dbReference type="SAM" id="SignalP"/>
    </source>
</evidence>
<feature type="signal peptide" evidence="2">
    <location>
        <begin position="1"/>
        <end position="15"/>
    </location>
</feature>
<dbReference type="SMR" id="B6ZBP3"/>
<keyword evidence="2" id="KW-0732">Signal</keyword>
<feature type="chain" id="PRO_5013288485" evidence="2">
    <location>
        <begin position="16"/>
        <end position="101"/>
    </location>
</feature>
<dbReference type="AlphaFoldDB" id="B6ZBP3"/>
<dbReference type="InterPro" id="IPR011001">
    <property type="entry name" value="Saposin-like"/>
</dbReference>
<keyword evidence="1" id="KW-1015">Disulfide bond</keyword>
<dbReference type="SMART" id="SM00741">
    <property type="entry name" value="SapB"/>
    <property type="match status" value="1"/>
</dbReference>
<gene>
    <name evidence="4" type="primary">SAP</name>
</gene>
<dbReference type="Gene3D" id="1.10.225.10">
    <property type="entry name" value="Saposin-like"/>
    <property type="match status" value="1"/>
</dbReference>
<protein>
    <submittedName>
        <fullName evidence="4">Saposin-like protein</fullName>
    </submittedName>
</protein>
<evidence type="ECO:0000256" key="1">
    <source>
        <dbReference type="ARBA" id="ARBA00023157"/>
    </source>
</evidence>
<reference evidence="4" key="1">
    <citation type="submission" date="2008-10" db="EMBL/GenBank/DDBJ databases">
        <title>Schistosoma mansoni: cDNA homolog to the Fasciola hepatica saposin-like protein.</title>
        <authorList>
            <person name="Espino A.M."/>
            <person name="Rivera F.M."/>
            <person name="Delgado B."/>
        </authorList>
    </citation>
    <scope>NUCLEOTIDE SEQUENCE</scope>
</reference>
<feature type="domain" description="Saposin B-type" evidence="3">
    <location>
        <begin position="27"/>
        <end position="101"/>
    </location>
</feature>
<dbReference type="SUPFAM" id="SSF47862">
    <property type="entry name" value="Saposin"/>
    <property type="match status" value="1"/>
</dbReference>
<name>B6ZBP3_SCHMA</name>
<dbReference type="EMBL" id="FJ392262">
    <property type="protein sequence ID" value="ACJ15314.1"/>
    <property type="molecule type" value="mRNA"/>
</dbReference>
<organism evidence="4">
    <name type="scientific">Schistosoma mansoni</name>
    <name type="common">Blood fluke</name>
    <dbReference type="NCBI Taxonomy" id="6183"/>
    <lineage>
        <taxon>Eukaryota</taxon>
        <taxon>Metazoa</taxon>
        <taxon>Spiralia</taxon>
        <taxon>Lophotrochozoa</taxon>
        <taxon>Platyhelminthes</taxon>
        <taxon>Trematoda</taxon>
        <taxon>Digenea</taxon>
        <taxon>Strigeidida</taxon>
        <taxon>Schistosomatoidea</taxon>
        <taxon>Schistosomatidae</taxon>
        <taxon>Schistosoma</taxon>
    </lineage>
</organism>
<accession>B6ZBP3</accession>
<dbReference type="Pfam" id="PF03489">
    <property type="entry name" value="SapB_2"/>
    <property type="match status" value="1"/>
</dbReference>
<dbReference type="InterPro" id="IPR008139">
    <property type="entry name" value="SaposinB_dom"/>
</dbReference>